<accession>A0A0G0Z4E6</accession>
<dbReference type="Proteomes" id="UP000034163">
    <property type="component" value="Unassembled WGS sequence"/>
</dbReference>
<dbReference type="AlphaFoldDB" id="A0A0G0Z4E6"/>
<protein>
    <submittedName>
        <fullName evidence="1">Uncharacterized protein</fullName>
    </submittedName>
</protein>
<organism evidence="1 2">
    <name type="scientific">candidate division WWE3 bacterium GW2011_GWB1_41_6</name>
    <dbReference type="NCBI Taxonomy" id="1619112"/>
    <lineage>
        <taxon>Bacteria</taxon>
        <taxon>Katanobacteria</taxon>
    </lineage>
</organism>
<name>A0A0G0Z4E6_UNCKA</name>
<sequence>MSTVAQDSQEVSLSIGGFGDFTFNYISDEEKKSYRLWGAFKADRRISITIIEVVMETMFGNFEFVRGCYVFYTDPGCLNSKDLFRRARTLAFKAKNLYWLQKNEHKDARLRGKQNKIHPAY</sequence>
<dbReference type="EMBL" id="LCBS01000009">
    <property type="protein sequence ID" value="KKS16971.1"/>
    <property type="molecule type" value="Genomic_DNA"/>
</dbReference>
<proteinExistence type="predicted"/>
<evidence type="ECO:0000313" key="2">
    <source>
        <dbReference type="Proteomes" id="UP000034163"/>
    </source>
</evidence>
<gene>
    <name evidence="1" type="ORF">UU72_C0009G0013</name>
</gene>
<comment type="caution">
    <text evidence="1">The sequence shown here is derived from an EMBL/GenBank/DDBJ whole genome shotgun (WGS) entry which is preliminary data.</text>
</comment>
<evidence type="ECO:0000313" key="1">
    <source>
        <dbReference type="EMBL" id="KKS16971.1"/>
    </source>
</evidence>
<reference evidence="1 2" key="1">
    <citation type="journal article" date="2015" name="Nature">
        <title>rRNA introns, odd ribosomes, and small enigmatic genomes across a large radiation of phyla.</title>
        <authorList>
            <person name="Brown C.T."/>
            <person name="Hug L.A."/>
            <person name="Thomas B.C."/>
            <person name="Sharon I."/>
            <person name="Castelle C.J."/>
            <person name="Singh A."/>
            <person name="Wilkins M.J."/>
            <person name="Williams K.H."/>
            <person name="Banfield J.F."/>
        </authorList>
    </citation>
    <scope>NUCLEOTIDE SEQUENCE [LARGE SCALE GENOMIC DNA]</scope>
</reference>